<feature type="non-terminal residue" evidence="1">
    <location>
        <position position="1"/>
    </location>
</feature>
<dbReference type="Gramene" id="TVU33815">
    <property type="protein sequence ID" value="TVU33815"/>
    <property type="gene ID" value="EJB05_15624"/>
</dbReference>
<protein>
    <submittedName>
        <fullName evidence="1">Uncharacterized protein</fullName>
    </submittedName>
</protein>
<dbReference type="Proteomes" id="UP000324897">
    <property type="component" value="Unassembled WGS sequence"/>
</dbReference>
<dbReference type="AlphaFoldDB" id="A0A5J9VCZ4"/>
<keyword evidence="2" id="KW-1185">Reference proteome</keyword>
<comment type="caution">
    <text evidence="1">The sequence shown here is derived from an EMBL/GenBank/DDBJ whole genome shotgun (WGS) entry which is preliminary data.</text>
</comment>
<gene>
    <name evidence="1" type="ORF">EJB05_15624</name>
</gene>
<feature type="non-terminal residue" evidence="1">
    <location>
        <position position="74"/>
    </location>
</feature>
<reference evidence="1 2" key="1">
    <citation type="journal article" date="2019" name="Sci. Rep.">
        <title>A high-quality genome of Eragrostis curvula grass provides insights into Poaceae evolution and supports new strategies to enhance forage quality.</title>
        <authorList>
            <person name="Carballo J."/>
            <person name="Santos B.A.C.M."/>
            <person name="Zappacosta D."/>
            <person name="Garbus I."/>
            <person name="Selva J.P."/>
            <person name="Gallo C.A."/>
            <person name="Diaz A."/>
            <person name="Albertini E."/>
            <person name="Caccamo M."/>
            <person name="Echenique V."/>
        </authorList>
    </citation>
    <scope>NUCLEOTIDE SEQUENCE [LARGE SCALE GENOMIC DNA]</scope>
    <source>
        <strain evidence="2">cv. Victoria</strain>
        <tissue evidence="1">Leaf</tissue>
    </source>
</reference>
<evidence type="ECO:0000313" key="2">
    <source>
        <dbReference type="Proteomes" id="UP000324897"/>
    </source>
</evidence>
<dbReference type="EMBL" id="RWGY01000009">
    <property type="protein sequence ID" value="TVU33815.1"/>
    <property type="molecule type" value="Genomic_DNA"/>
</dbReference>
<sequence>MGTTGGHIHIGLHCVYDPDYIETNRDEMSQQGNKRIDRCVDSGDQAVRPRPGSSLLYLAVRTRLELDLAQSHMQ</sequence>
<name>A0A5J9VCZ4_9POAL</name>
<evidence type="ECO:0000313" key="1">
    <source>
        <dbReference type="EMBL" id="TVU33815.1"/>
    </source>
</evidence>
<organism evidence="1 2">
    <name type="scientific">Eragrostis curvula</name>
    <name type="common">weeping love grass</name>
    <dbReference type="NCBI Taxonomy" id="38414"/>
    <lineage>
        <taxon>Eukaryota</taxon>
        <taxon>Viridiplantae</taxon>
        <taxon>Streptophyta</taxon>
        <taxon>Embryophyta</taxon>
        <taxon>Tracheophyta</taxon>
        <taxon>Spermatophyta</taxon>
        <taxon>Magnoliopsida</taxon>
        <taxon>Liliopsida</taxon>
        <taxon>Poales</taxon>
        <taxon>Poaceae</taxon>
        <taxon>PACMAD clade</taxon>
        <taxon>Chloridoideae</taxon>
        <taxon>Eragrostideae</taxon>
        <taxon>Eragrostidinae</taxon>
        <taxon>Eragrostis</taxon>
    </lineage>
</organism>
<proteinExistence type="predicted"/>
<accession>A0A5J9VCZ4</accession>